<dbReference type="AlphaFoldDB" id="A0A2N8SXE3"/>
<dbReference type="InterPro" id="IPR036942">
    <property type="entry name" value="Beta-barrel_TonB_sf"/>
</dbReference>
<feature type="domain" description="TonB-dependent receptor plug" evidence="16">
    <location>
        <begin position="57"/>
        <end position="167"/>
    </location>
</feature>
<proteinExistence type="inferred from homology"/>
<feature type="short sequence motif" description="TonB C-terminal box" evidence="13">
    <location>
        <begin position="662"/>
        <end position="679"/>
    </location>
</feature>
<dbReference type="PROSITE" id="PS01156">
    <property type="entry name" value="TONB_DEPENDENT_REC_2"/>
    <property type="match status" value="1"/>
</dbReference>
<dbReference type="SUPFAM" id="SSF56935">
    <property type="entry name" value="Porins"/>
    <property type="match status" value="1"/>
</dbReference>
<evidence type="ECO:0000256" key="2">
    <source>
        <dbReference type="ARBA" id="ARBA00022448"/>
    </source>
</evidence>
<evidence type="ECO:0000259" key="16">
    <source>
        <dbReference type="Pfam" id="PF07715"/>
    </source>
</evidence>
<dbReference type="EMBL" id="POUT01000010">
    <property type="protein sequence ID" value="PNG07145.1"/>
    <property type="molecule type" value="Genomic_DNA"/>
</dbReference>
<dbReference type="GO" id="GO:0009279">
    <property type="term" value="C:cell outer membrane"/>
    <property type="evidence" value="ECO:0007669"/>
    <property type="project" value="UniProtKB-SubCell"/>
</dbReference>
<dbReference type="Pfam" id="PF07715">
    <property type="entry name" value="Plug"/>
    <property type="match status" value="1"/>
</dbReference>
<reference evidence="17 18" key="1">
    <citation type="submission" date="2018-01" db="EMBL/GenBank/DDBJ databases">
        <title>Denitrification phenotypes of diverse strains of Pseudomonas stutzeri.</title>
        <authorList>
            <person name="Milligan D.A."/>
            <person name="Bergaust L."/>
            <person name="Bakken L.R."/>
            <person name="Frostegard A."/>
        </authorList>
    </citation>
    <scope>NUCLEOTIDE SEQUENCE [LARGE SCALE GENOMIC DNA]</scope>
    <source>
        <strain evidence="17 18">24a75</strain>
    </source>
</reference>
<dbReference type="InterPro" id="IPR000531">
    <property type="entry name" value="Beta-barrel_TonB"/>
</dbReference>
<keyword evidence="8" id="KW-0406">Ion transport</keyword>
<evidence type="ECO:0000256" key="6">
    <source>
        <dbReference type="ARBA" id="ARBA00022729"/>
    </source>
</evidence>
<evidence type="ECO:0000256" key="8">
    <source>
        <dbReference type="ARBA" id="ARBA00023065"/>
    </source>
</evidence>
<evidence type="ECO:0000256" key="11">
    <source>
        <dbReference type="ARBA" id="ARBA00023237"/>
    </source>
</evidence>
<protein>
    <submittedName>
        <fullName evidence="17">TonB-dependent receptor</fullName>
    </submittedName>
</protein>
<keyword evidence="6" id="KW-0732">Signal</keyword>
<dbReference type="PANTHER" id="PTHR32552">
    <property type="entry name" value="FERRICHROME IRON RECEPTOR-RELATED"/>
    <property type="match status" value="1"/>
</dbReference>
<evidence type="ECO:0000256" key="3">
    <source>
        <dbReference type="ARBA" id="ARBA00022452"/>
    </source>
</evidence>
<dbReference type="Gene3D" id="2.40.170.20">
    <property type="entry name" value="TonB-dependent receptor, beta-barrel domain"/>
    <property type="match status" value="1"/>
</dbReference>
<comment type="caution">
    <text evidence="17">The sequence shown here is derived from an EMBL/GenBank/DDBJ whole genome shotgun (WGS) entry which is preliminary data.</text>
</comment>
<keyword evidence="17" id="KW-0675">Receptor</keyword>
<dbReference type="PANTHER" id="PTHR32552:SF68">
    <property type="entry name" value="FERRICHROME OUTER MEMBRANE TRANSPORTER_PHAGE RECEPTOR"/>
    <property type="match status" value="1"/>
</dbReference>
<feature type="domain" description="TonB-dependent receptor-like beta-barrel" evidence="15">
    <location>
        <begin position="270"/>
        <end position="649"/>
    </location>
</feature>
<keyword evidence="7" id="KW-0408">Iron</keyword>
<comment type="similarity">
    <text evidence="12 14">Belongs to the TonB-dependent receptor family.</text>
</comment>
<comment type="subcellular location">
    <subcellularLocation>
        <location evidence="1 12">Cell outer membrane</location>
        <topology evidence="1 12">Multi-pass membrane protein</topology>
    </subcellularLocation>
</comment>
<keyword evidence="4" id="KW-0410">Iron transport</keyword>
<evidence type="ECO:0000256" key="1">
    <source>
        <dbReference type="ARBA" id="ARBA00004571"/>
    </source>
</evidence>
<evidence type="ECO:0000256" key="14">
    <source>
        <dbReference type="RuleBase" id="RU003357"/>
    </source>
</evidence>
<dbReference type="Pfam" id="PF00593">
    <property type="entry name" value="TonB_dep_Rec_b-barrel"/>
    <property type="match status" value="1"/>
</dbReference>
<dbReference type="InterPro" id="IPR039426">
    <property type="entry name" value="TonB-dep_rcpt-like"/>
</dbReference>
<evidence type="ECO:0000256" key="12">
    <source>
        <dbReference type="PROSITE-ProRule" id="PRU01360"/>
    </source>
</evidence>
<evidence type="ECO:0000256" key="13">
    <source>
        <dbReference type="PROSITE-ProRule" id="PRU10144"/>
    </source>
</evidence>
<evidence type="ECO:0000259" key="15">
    <source>
        <dbReference type="Pfam" id="PF00593"/>
    </source>
</evidence>
<keyword evidence="10 12" id="KW-0472">Membrane</keyword>
<dbReference type="PROSITE" id="PS52016">
    <property type="entry name" value="TONB_DEPENDENT_REC_3"/>
    <property type="match status" value="1"/>
</dbReference>
<dbReference type="CDD" id="cd01347">
    <property type="entry name" value="ligand_gated_channel"/>
    <property type="match status" value="1"/>
</dbReference>
<keyword evidence="9 14" id="KW-0798">TonB box</keyword>
<keyword evidence="5 12" id="KW-0812">Transmembrane</keyword>
<keyword evidence="2 12" id="KW-0813">Transport</keyword>
<keyword evidence="11 12" id="KW-0998">Cell outer membrane</keyword>
<evidence type="ECO:0000256" key="7">
    <source>
        <dbReference type="ARBA" id="ARBA00023004"/>
    </source>
</evidence>
<dbReference type="GO" id="GO:0015344">
    <property type="term" value="F:siderophore uptake transmembrane transporter activity"/>
    <property type="evidence" value="ECO:0007669"/>
    <property type="project" value="TreeGrafter"/>
</dbReference>
<evidence type="ECO:0000313" key="18">
    <source>
        <dbReference type="Proteomes" id="UP000236023"/>
    </source>
</evidence>
<accession>A0A2N8SXE3</accession>
<evidence type="ECO:0000256" key="4">
    <source>
        <dbReference type="ARBA" id="ARBA00022496"/>
    </source>
</evidence>
<evidence type="ECO:0000256" key="9">
    <source>
        <dbReference type="ARBA" id="ARBA00023077"/>
    </source>
</evidence>
<evidence type="ECO:0000313" key="17">
    <source>
        <dbReference type="EMBL" id="PNG07145.1"/>
    </source>
</evidence>
<gene>
    <name evidence="17" type="ORF">CXK94_17055</name>
</gene>
<dbReference type="Gene3D" id="2.170.130.10">
    <property type="entry name" value="TonB-dependent receptor, plug domain"/>
    <property type="match status" value="1"/>
</dbReference>
<sequence length="679" mass="74843">MPTPFPILKTHSRACPPFVQLAGLVFFPCAAFAVGTPAPLLLDSLTVKGSAMQQATDKAYSTTLIEANEIRQEHVDQVQDLLRKVPGMNVRDLGLPGVADNISLRGFGNGGHGGDIGFIVDGIPLNEAMSHADGYADLNLIVPLELERIKVLRGPVSALYGNYNRAGSVTLQTRRGGDYRELDLSAGEYGKVDLQAAAGFEYNGNQRINLAAQAVHDDGFRNQSQSERQTFAGRWAIDFSPALEVALSTRVHQAEADNPSYLPYAEYKRDPYGKYAGVQNDGSEKDYRSLRLDANYRLADDLKLLSFLYTTRQDFSRWFTRPVAGTWSQREETYDRAVLGGGFNLNGQGSLAERPLNWVAGVESYRERTDYLKHDGIHYRQRNATPNLDRRFTLNNLAAFGELEWQIDPLFTPTLGWRWDRFTGDCAIQGAETVGGECARLAPVSHASPKFSLRSRPADWLELRASWAEGFALAEETAKYSLGTARVDPNVFRQTEVGANLVWGDLSLDLALYRIDSTDEIGENPAGEYENFGETRRTGFEAAGHWYLSDSFDLSLAWATAQSEIRRNADPALEGNRVTGVPSHTTTLTANWRPVADWEGSLTWRQIGDYALDAANRQITGSYHVADLSIAHTLAFAPGVRTYLAVENLTDEVYAAAVSTIGYASGAPRRVSLGVQASF</sequence>
<dbReference type="InterPro" id="IPR037066">
    <property type="entry name" value="Plug_dom_sf"/>
</dbReference>
<evidence type="ECO:0000256" key="10">
    <source>
        <dbReference type="ARBA" id="ARBA00023136"/>
    </source>
</evidence>
<evidence type="ECO:0000256" key="5">
    <source>
        <dbReference type="ARBA" id="ARBA00022692"/>
    </source>
</evidence>
<organism evidence="17 18">
    <name type="scientific">Stutzerimonas stutzeri</name>
    <name type="common">Pseudomonas stutzeri</name>
    <dbReference type="NCBI Taxonomy" id="316"/>
    <lineage>
        <taxon>Bacteria</taxon>
        <taxon>Pseudomonadati</taxon>
        <taxon>Pseudomonadota</taxon>
        <taxon>Gammaproteobacteria</taxon>
        <taxon>Pseudomonadales</taxon>
        <taxon>Pseudomonadaceae</taxon>
        <taxon>Stutzerimonas</taxon>
    </lineage>
</organism>
<dbReference type="InterPro" id="IPR012910">
    <property type="entry name" value="Plug_dom"/>
</dbReference>
<name>A0A2N8SXE3_STUST</name>
<dbReference type="RefSeq" id="WP_102895232.1">
    <property type="nucleotide sequence ID" value="NZ_JAMOHU010000055.1"/>
</dbReference>
<keyword evidence="3 12" id="KW-1134">Transmembrane beta strand</keyword>
<dbReference type="Proteomes" id="UP000236023">
    <property type="component" value="Unassembled WGS sequence"/>
</dbReference>
<dbReference type="InterPro" id="IPR010917">
    <property type="entry name" value="TonB_rcpt_CS"/>
</dbReference>